<keyword evidence="1 2" id="KW-0808">Transferase</keyword>
<keyword evidence="2" id="KW-0328">Glycosyltransferase</keyword>
<feature type="domain" description="GHMP kinase N-terminal" evidence="3">
    <location>
        <begin position="67"/>
        <end position="121"/>
    </location>
</feature>
<reference evidence="5 6" key="2">
    <citation type="journal article" date="2011" name="Stand. Genomic Sci.">
        <title>Complete genome sequence of Staphylothermus hellenicus P8.</title>
        <authorList>
            <person name="Anderson I."/>
            <person name="Wirth R."/>
            <person name="Lucas S."/>
            <person name="Copeland A."/>
            <person name="Lapidus A."/>
            <person name="Cheng J.F."/>
            <person name="Goodwin L."/>
            <person name="Pitluck S."/>
            <person name="Davenport K."/>
            <person name="Detter J.C."/>
            <person name="Han C."/>
            <person name="Tapia R."/>
            <person name="Land M."/>
            <person name="Hauser L."/>
            <person name="Pati A."/>
            <person name="Mikhailova N."/>
            <person name="Woyke T."/>
            <person name="Klenk H.P."/>
            <person name="Kyrpides N."/>
            <person name="Ivanova N."/>
        </authorList>
    </citation>
    <scope>NUCLEOTIDE SEQUENCE [LARGE SCALE GENOMIC DNA]</scope>
    <source>
        <strain evidence="6">DSM 12710 / JCM 10830 / BK20S6-10-b1 / P8</strain>
    </source>
</reference>
<dbReference type="EMBL" id="CP002051">
    <property type="protein sequence ID" value="ADI32466.1"/>
    <property type="molecule type" value="Genomic_DNA"/>
</dbReference>
<dbReference type="eggNOG" id="arCOG01026">
    <property type="taxonomic scope" value="Archaea"/>
</dbReference>
<dbReference type="RefSeq" id="WP_013143664.1">
    <property type="nucleotide sequence ID" value="NC_014205.1"/>
</dbReference>
<gene>
    <name evidence="5" type="ordered locus">Shell_1377</name>
</gene>
<comment type="function">
    <text evidence="2">Catalyzes the condensation of 4-aminobenzoate (pABA) with 5-phospho-alpha-D-ribose 1-diphosphate (PRPP) to produce beta-ribofuranosylaminobenzene 5'-phosphate (beta-RFA-P).</text>
</comment>
<keyword evidence="6" id="KW-1185">Reference proteome</keyword>
<dbReference type="InterPro" id="IPR004422">
    <property type="entry name" value="RFAP_synthase"/>
</dbReference>
<dbReference type="Proteomes" id="UP000002573">
    <property type="component" value="Chromosome"/>
</dbReference>
<dbReference type="InterPro" id="IPR013750">
    <property type="entry name" value="GHMP_kinase_C_dom"/>
</dbReference>
<accession>D7D9M0</accession>
<dbReference type="GO" id="GO:0043793">
    <property type="term" value="F:beta-ribofuranosylaminobenzene 5'-phosphate synthase activity"/>
    <property type="evidence" value="ECO:0007669"/>
    <property type="project" value="UniProtKB-EC"/>
</dbReference>
<dbReference type="InterPro" id="IPR006204">
    <property type="entry name" value="GHMP_kinase_N_dom"/>
</dbReference>
<dbReference type="SUPFAM" id="SSF54211">
    <property type="entry name" value="Ribosomal protein S5 domain 2-like"/>
    <property type="match status" value="1"/>
</dbReference>
<dbReference type="EC" id="2.4.2.54" evidence="2"/>
<dbReference type="NCBIfam" id="TIGR00144">
    <property type="entry name" value="beta_RFAP_syn"/>
    <property type="match status" value="1"/>
</dbReference>
<protein>
    <recommendedName>
        <fullName evidence="2">Beta-ribofuranosylaminobenzene 5'-phosphate synthase</fullName>
        <shortName evidence="2">Beta-RFA-P synthase</shortName>
        <ecNumber evidence="2">2.4.2.54</ecNumber>
    </recommendedName>
</protein>
<organism evidence="5 6">
    <name type="scientific">Staphylothermus hellenicus (strain DSM 12710 / JCM 10830 / BK20S6-10-b1 / P8)</name>
    <dbReference type="NCBI Taxonomy" id="591019"/>
    <lineage>
        <taxon>Archaea</taxon>
        <taxon>Thermoproteota</taxon>
        <taxon>Thermoprotei</taxon>
        <taxon>Desulfurococcales</taxon>
        <taxon>Desulfurococcaceae</taxon>
        <taxon>Staphylothermus</taxon>
    </lineage>
</organism>
<dbReference type="KEGG" id="shc:Shell_1377"/>
<sequence>MPISILITTGARLHLGFYNFLSEGKAYGSIGVYLKTPTIRVLGIREGDNLRIHNYTGINIDDIVYTINNIFKNYGVSIHILESFPRHVGLGSTTQILLAIGDCIRRIYNLRLSIRELALLFKRGIVSGIGIATYEKGGLIIDSGRRAKNGIIGIPKDLDDLPSVIYRKNLPQHWYFIVITPKGIKGLDEKSETPFLEKPEENKELQYELLKILVLKLLPSISNNDPKTFGRAIYKIQLLTGKYFSKYQDSIFCCEEAEYIINSLMRNGVYGAGQSSWGPTVYGIIDYRKKALRTLSRVKQELYHRDIEADYYISQVSNTGARVSRIRDYKF</sequence>
<dbReference type="Pfam" id="PF00288">
    <property type="entry name" value="GHMP_kinases_N"/>
    <property type="match status" value="1"/>
</dbReference>
<evidence type="ECO:0000259" key="4">
    <source>
        <dbReference type="Pfam" id="PF08544"/>
    </source>
</evidence>
<proteinExistence type="inferred from homology"/>
<dbReference type="OrthoDB" id="85156at2157"/>
<reference evidence="6" key="1">
    <citation type="submission" date="2010-05" db="EMBL/GenBank/DDBJ databases">
        <title>Complete sequence of Staphylothermus hellenicus DSM 12710.</title>
        <authorList>
            <consortium name="US DOE Joint Genome Institute"/>
            <person name="Lucas S."/>
            <person name="Copeland A."/>
            <person name="Lapidus A."/>
            <person name="Cheng J.-F."/>
            <person name="Bruce D."/>
            <person name="Goodwin L."/>
            <person name="Pitluck S."/>
            <person name="Davenport K."/>
            <person name="Detter J.C."/>
            <person name="Han C."/>
            <person name="Tapia R."/>
            <person name="Larimer F."/>
            <person name="Land M."/>
            <person name="Hauser L."/>
            <person name="Kyrpides N."/>
            <person name="Mikhailova N."/>
            <person name="Anderson I.J."/>
            <person name="Woyke T."/>
        </authorList>
    </citation>
    <scope>NUCLEOTIDE SEQUENCE [LARGE SCALE GENOMIC DNA]</scope>
    <source>
        <strain evidence="6">DSM 12710 / JCM 10830 / BK20S6-10-b1 / P8</strain>
    </source>
</reference>
<dbReference type="GeneID" id="9234668"/>
<dbReference type="PANTHER" id="PTHR20861:SF6">
    <property type="entry name" value="BETA-RIBOFURANOSYLPHENOL 5'-PHOSPHATE SYNTHASE"/>
    <property type="match status" value="1"/>
</dbReference>
<dbReference type="PANTHER" id="PTHR20861">
    <property type="entry name" value="HOMOSERINE/4-DIPHOSPHOCYTIDYL-2-C-METHYL-D-ERYTHRITOL KINASE"/>
    <property type="match status" value="1"/>
</dbReference>
<dbReference type="UniPathway" id="UPA00065"/>
<comment type="subunit">
    <text evidence="2">Homodimer.</text>
</comment>
<evidence type="ECO:0000313" key="6">
    <source>
        <dbReference type="Proteomes" id="UP000002573"/>
    </source>
</evidence>
<comment type="catalytic activity">
    <reaction evidence="2">
        <text>5-phospho-alpha-D-ribose 1-diphosphate + 4-hydroxybenzoate + H(+) = 4-(beta-D-ribofuranosyl)phenol 5'-phosphate + CO2 + diphosphate</text>
        <dbReference type="Rhea" id="RHEA:48556"/>
        <dbReference type="ChEBI" id="CHEBI:15378"/>
        <dbReference type="ChEBI" id="CHEBI:16526"/>
        <dbReference type="ChEBI" id="CHEBI:17879"/>
        <dbReference type="ChEBI" id="CHEBI:33019"/>
        <dbReference type="ChEBI" id="CHEBI:58017"/>
        <dbReference type="ChEBI" id="CHEBI:82767"/>
        <dbReference type="EC" id="2.4.2.54"/>
    </reaction>
</comment>
<evidence type="ECO:0000313" key="5">
    <source>
        <dbReference type="EMBL" id="ADI32466.1"/>
    </source>
</evidence>
<dbReference type="STRING" id="591019.Shell_1377"/>
<dbReference type="HOGENOM" id="CLU_061764_0_0_2"/>
<evidence type="ECO:0000256" key="2">
    <source>
        <dbReference type="PIRNR" id="PIRNR004884"/>
    </source>
</evidence>
<comment type="pathway">
    <text evidence="2">Cofactor biosynthesis; 5,6,7,8-tetrahydromethanopterin biosynthesis.</text>
</comment>
<dbReference type="GO" id="GO:0005524">
    <property type="term" value="F:ATP binding"/>
    <property type="evidence" value="ECO:0007669"/>
    <property type="project" value="UniProtKB-UniRule"/>
</dbReference>
<evidence type="ECO:0000259" key="3">
    <source>
        <dbReference type="Pfam" id="PF00288"/>
    </source>
</evidence>
<dbReference type="AlphaFoldDB" id="D7D9M0"/>
<name>D7D9M0_STAHD</name>
<dbReference type="Pfam" id="PF08544">
    <property type="entry name" value="GHMP_kinases_C"/>
    <property type="match status" value="1"/>
</dbReference>
<dbReference type="InterPro" id="IPR020568">
    <property type="entry name" value="Ribosomal_Su5_D2-typ_SF"/>
</dbReference>
<evidence type="ECO:0000256" key="1">
    <source>
        <dbReference type="ARBA" id="ARBA00022679"/>
    </source>
</evidence>
<feature type="domain" description="GHMP kinase C-terminal" evidence="4">
    <location>
        <begin position="218"/>
        <end position="302"/>
    </location>
</feature>
<dbReference type="PIRSF" id="PIRSF004884">
    <property type="entry name" value="Sugar_kin_arch"/>
    <property type="match status" value="1"/>
</dbReference>
<comment type="similarity">
    <text evidence="2">Belongs to the beta-RFA-P synthase family.</text>
</comment>